<feature type="chain" id="PRO_5002210088" description="MORN repeat variant" evidence="1">
    <location>
        <begin position="20"/>
        <end position="233"/>
    </location>
</feature>
<name>A0A0D0F8B4_9SPHI</name>
<keyword evidence="1" id="KW-0732">Signal</keyword>
<sequence>MKKYTLLLVLFFALTNAFAQVKTQYFDENWKPVIQEDMVYYRPEPKAVNGKYLFKDYYKSGKLQFEGFSLSKTEEKFDGEVKYFAENGKISGTSEFRNGVLDGSVKTYFEDGRLRQDATVKNGEEESAVLYTYKGTDINGSLSLYDLMTFFDHDERVKQIIYDGDPKGIRQESYLSEGKAKYYGPDGKLLGELIFDLYGNPNNGTMIEFDFNPMKVSATRVFVDGKEQQLEKI</sequence>
<dbReference type="RefSeq" id="WP_041880094.1">
    <property type="nucleotide sequence ID" value="NZ_CP157278.1"/>
</dbReference>
<proteinExistence type="predicted"/>
<dbReference type="AlphaFoldDB" id="A0A0D0F8B4"/>
<dbReference type="InterPro" id="IPR011652">
    <property type="entry name" value="MORN_2"/>
</dbReference>
<reference evidence="2 3" key="1">
    <citation type="submission" date="2015-01" db="EMBL/GenBank/DDBJ databases">
        <title>Draft genome sequence of Pedobacter sp. NL19 isolated from sludge of an effluent treatment pond in an abandoned uranium mine.</title>
        <authorList>
            <person name="Santos T."/>
            <person name="Caetano T."/>
            <person name="Covas C."/>
            <person name="Cruz A."/>
            <person name="Mendo S."/>
        </authorList>
    </citation>
    <scope>NUCLEOTIDE SEQUENCE [LARGE SCALE GENOMIC DNA]</scope>
    <source>
        <strain evidence="2 3">NL19</strain>
    </source>
</reference>
<evidence type="ECO:0008006" key="4">
    <source>
        <dbReference type="Google" id="ProtNLM"/>
    </source>
</evidence>
<evidence type="ECO:0000313" key="2">
    <source>
        <dbReference type="EMBL" id="KIO77878.1"/>
    </source>
</evidence>
<dbReference type="Proteomes" id="UP000032049">
    <property type="component" value="Unassembled WGS sequence"/>
</dbReference>
<evidence type="ECO:0000313" key="3">
    <source>
        <dbReference type="Proteomes" id="UP000032049"/>
    </source>
</evidence>
<protein>
    <recommendedName>
        <fullName evidence="4">MORN repeat variant</fullName>
    </recommendedName>
</protein>
<dbReference type="SUPFAM" id="SSF82185">
    <property type="entry name" value="Histone H3 K4-specific methyltransferase SET7/9 N-terminal domain"/>
    <property type="match status" value="1"/>
</dbReference>
<dbReference type="STRING" id="1503925.TH53_07050"/>
<feature type="signal peptide" evidence="1">
    <location>
        <begin position="1"/>
        <end position="19"/>
    </location>
</feature>
<dbReference type="Pfam" id="PF07661">
    <property type="entry name" value="MORN_2"/>
    <property type="match status" value="3"/>
</dbReference>
<keyword evidence="3" id="KW-1185">Reference proteome</keyword>
<dbReference type="OrthoDB" id="830908at2"/>
<comment type="caution">
    <text evidence="2">The sequence shown here is derived from an EMBL/GenBank/DDBJ whole genome shotgun (WGS) entry which is preliminary data.</text>
</comment>
<organism evidence="2 3">
    <name type="scientific">Pedobacter lusitanus</name>
    <dbReference type="NCBI Taxonomy" id="1503925"/>
    <lineage>
        <taxon>Bacteria</taxon>
        <taxon>Pseudomonadati</taxon>
        <taxon>Bacteroidota</taxon>
        <taxon>Sphingobacteriia</taxon>
        <taxon>Sphingobacteriales</taxon>
        <taxon>Sphingobacteriaceae</taxon>
        <taxon>Pedobacter</taxon>
    </lineage>
</organism>
<evidence type="ECO:0000256" key="1">
    <source>
        <dbReference type="SAM" id="SignalP"/>
    </source>
</evidence>
<gene>
    <name evidence="2" type="ORF">TH53_07050</name>
</gene>
<dbReference type="EMBL" id="JXRA01000028">
    <property type="protein sequence ID" value="KIO77878.1"/>
    <property type="molecule type" value="Genomic_DNA"/>
</dbReference>
<dbReference type="Gene3D" id="3.90.930.1">
    <property type="match status" value="1"/>
</dbReference>
<accession>A0A0D0F8B4</accession>